<evidence type="ECO:0000313" key="2">
    <source>
        <dbReference type="Proteomes" id="UP001523528"/>
    </source>
</evidence>
<sequence length="59" mass="6637">MKTDTRQAVLEAIKKQTNANIKSKATARAALQRMGIVDRKGNITKEYTRDPRSDGMMRA</sequence>
<dbReference type="RefSeq" id="WP_059024947.1">
    <property type="nucleotide sequence ID" value="NZ_JAMYZY010000040.1"/>
</dbReference>
<name>A0ABT1F2S2_9PROT</name>
<comment type="caution">
    <text evidence="1">The sequence shown here is derived from an EMBL/GenBank/DDBJ whole genome shotgun (WGS) entry which is preliminary data.</text>
</comment>
<organism evidence="1 2">
    <name type="scientific">Acetobacter lambici</name>
    <dbReference type="NCBI Taxonomy" id="1332824"/>
    <lineage>
        <taxon>Bacteria</taxon>
        <taxon>Pseudomonadati</taxon>
        <taxon>Pseudomonadota</taxon>
        <taxon>Alphaproteobacteria</taxon>
        <taxon>Acetobacterales</taxon>
        <taxon>Acetobacteraceae</taxon>
        <taxon>Acetobacter</taxon>
    </lineage>
</organism>
<dbReference type="EMBL" id="JAMYZZ010000032">
    <property type="protein sequence ID" value="MCP1259458.1"/>
    <property type="molecule type" value="Genomic_DNA"/>
</dbReference>
<reference evidence="1 2" key="1">
    <citation type="submission" date="2022-06" db="EMBL/GenBank/DDBJ databases">
        <title>Acetobacer genomes from food samples.</title>
        <authorList>
            <person name="Sombolestani A."/>
        </authorList>
    </citation>
    <scope>NUCLEOTIDE SEQUENCE [LARGE SCALE GENOMIC DNA]</scope>
    <source>
        <strain evidence="1 2">R-83285</strain>
    </source>
</reference>
<keyword evidence="2" id="KW-1185">Reference proteome</keyword>
<gene>
    <name evidence="1" type="ORF">NKW50_12725</name>
</gene>
<evidence type="ECO:0000313" key="1">
    <source>
        <dbReference type="EMBL" id="MCP1259458.1"/>
    </source>
</evidence>
<proteinExistence type="predicted"/>
<protein>
    <submittedName>
        <fullName evidence="1">Uncharacterized protein</fullName>
    </submittedName>
</protein>
<accession>A0ABT1F2S2</accession>
<dbReference type="Proteomes" id="UP001523528">
    <property type="component" value="Unassembled WGS sequence"/>
</dbReference>